<feature type="compositionally biased region" description="Polar residues" evidence="7">
    <location>
        <begin position="281"/>
        <end position="296"/>
    </location>
</feature>
<feature type="region of interest" description="Disordered" evidence="7">
    <location>
        <begin position="207"/>
        <end position="296"/>
    </location>
</feature>
<feature type="compositionally biased region" description="Polar residues" evidence="7">
    <location>
        <begin position="704"/>
        <end position="720"/>
    </location>
</feature>
<feature type="compositionally biased region" description="Polar residues" evidence="7">
    <location>
        <begin position="207"/>
        <end position="217"/>
    </location>
</feature>
<feature type="region of interest" description="Disordered" evidence="7">
    <location>
        <begin position="46"/>
        <end position="67"/>
    </location>
</feature>
<dbReference type="GO" id="GO:0005737">
    <property type="term" value="C:cytoplasm"/>
    <property type="evidence" value="ECO:0007669"/>
    <property type="project" value="TreeGrafter"/>
</dbReference>
<evidence type="ECO:0000256" key="7">
    <source>
        <dbReference type="SAM" id="MobiDB-lite"/>
    </source>
</evidence>
<dbReference type="InterPro" id="IPR008382">
    <property type="entry name" value="SPHK1-interactor_AKAP_110"/>
</dbReference>
<keyword evidence="5" id="KW-0969">Cilium</keyword>
<evidence type="ECO:0000313" key="10">
    <source>
        <dbReference type="Proteomes" id="UP000694403"/>
    </source>
</evidence>
<evidence type="ECO:0000256" key="5">
    <source>
        <dbReference type="ARBA" id="ARBA00023069"/>
    </source>
</evidence>
<dbReference type="InterPro" id="IPR020799">
    <property type="entry name" value="AKAP_110"/>
</dbReference>
<evidence type="ECO:0000256" key="1">
    <source>
        <dbReference type="ARBA" id="ARBA00004230"/>
    </source>
</evidence>
<proteinExistence type="inferred from homology"/>
<dbReference type="GO" id="GO:0051018">
    <property type="term" value="F:protein kinase A binding"/>
    <property type="evidence" value="ECO:0007669"/>
    <property type="project" value="TreeGrafter"/>
</dbReference>
<feature type="region of interest" description="Disordered" evidence="7">
    <location>
        <begin position="693"/>
        <end position="720"/>
    </location>
</feature>
<keyword evidence="4" id="KW-0282">Flagellum</keyword>
<reference evidence="9" key="1">
    <citation type="submission" date="2025-08" db="UniProtKB">
        <authorList>
            <consortium name="Ensembl"/>
        </authorList>
    </citation>
    <scope>IDENTIFICATION</scope>
</reference>
<keyword evidence="10" id="KW-1185">Reference proteome</keyword>
<organism evidence="9 10">
    <name type="scientific">Chelydra serpentina</name>
    <name type="common">Snapping turtle</name>
    <name type="synonym">Testudo serpentina</name>
    <dbReference type="NCBI Taxonomy" id="8475"/>
    <lineage>
        <taxon>Eukaryota</taxon>
        <taxon>Metazoa</taxon>
        <taxon>Chordata</taxon>
        <taxon>Craniata</taxon>
        <taxon>Vertebrata</taxon>
        <taxon>Euteleostomi</taxon>
        <taxon>Archelosauria</taxon>
        <taxon>Testudinata</taxon>
        <taxon>Testudines</taxon>
        <taxon>Cryptodira</taxon>
        <taxon>Durocryptodira</taxon>
        <taxon>Americhelydia</taxon>
        <taxon>Chelydroidea</taxon>
        <taxon>Chelydridae</taxon>
        <taxon>Chelydra</taxon>
    </lineage>
</organism>
<evidence type="ECO:0000256" key="3">
    <source>
        <dbReference type="ARBA" id="ARBA00022553"/>
    </source>
</evidence>
<protein>
    <submittedName>
        <fullName evidence="9">A-kinase anchoring protein 4</fullName>
    </submittedName>
</protein>
<comment type="subcellular location">
    <subcellularLocation>
        <location evidence="1">Cell projection</location>
        <location evidence="1">Cilium</location>
        <location evidence="1">Flagellum</location>
    </subcellularLocation>
</comment>
<feature type="compositionally biased region" description="Basic and acidic residues" evidence="7">
    <location>
        <begin position="485"/>
        <end position="499"/>
    </location>
</feature>
<keyword evidence="3" id="KW-0597">Phosphoprotein</keyword>
<evidence type="ECO:0000313" key="9">
    <source>
        <dbReference type="Ensembl" id="ENSCSRP00000002584.1"/>
    </source>
</evidence>
<feature type="compositionally biased region" description="Basic and acidic residues" evidence="7">
    <location>
        <begin position="241"/>
        <end position="252"/>
    </location>
</feature>
<evidence type="ECO:0000256" key="4">
    <source>
        <dbReference type="ARBA" id="ARBA00022846"/>
    </source>
</evidence>
<sequence length="820" mass="89799">MSQEVDWLHSQAGVCKVDLYNPDEQKDQDRKVICFVDVSSLNVKDKDSKAKKAASQASSISEPSNELDLGNLEEKEVIVIKDNEKHDHSKTEGAVCLFKQGSTDELSVVSWLNNDLQKYAAGLQHALTPSDAPQKHKDSNTFIDSSLSQNSDTSLKSAGAQKGKKDPDNVSCYVNKLCSLVFQMARKEIADKLEGAASKCIHQAINENNNPHGSVNKTASQTATAASTQKPQSKLPSPRTSQEKTTKKEDTPGSKGTSLFYGEMSNQSGCRQGEKSGDKQMCQQVKQSGQDDSGTSVSKGLMVYANQVASDMMFSFMKTMKVQRKDGKTLPACVVLKRVILKHTKDVISDLIDSTMKNLHNVTGVLMTDSDFASTVKKNLYNMGSQKSIEILEVMVRRLYNVLVAEQNNKGQSKSHSLAYTILKTAFPSDSKSQSMQFATLKTQTQKKDREKAKPKMFTCAEKVSEHIIKEGLTMLHSKQTASKAPEKVRGSQEKKPEKATTSIESLAKDLTVTALKLIQQHLIQQTNSGRDSTAHDSGTSSLGFVSRESHFEKAGKSQSSKSLAMATGSRNIPQEFNSQTGDISSILLSIIQKVLCEAGFNIDVNSSETNKSFKQVATTDSESSKRALSAQPGSAIDQFDNMDQVNKKFIDQLVESVMNLCLFMTKCNNSDLAIGDLSDEKNATGASFSRNKSTAFDKEGSREASQVKSSGKQLSDLSSDSEVIVNNQNANSSTQNKELQAILQWMAASHFNVPNLSFMNEEEGNLKKLPLLAEKAAKKGCSVGDIIQEVMRYFEKQQIDAAVGNVSRYGLMDWLLANL</sequence>
<dbReference type="InterPro" id="IPR018292">
    <property type="entry name" value="AKAP_110_C"/>
</dbReference>
<feature type="domain" description="A-kinase anchor 110kDa C-terminal" evidence="8">
    <location>
        <begin position="221"/>
        <end position="486"/>
    </location>
</feature>
<dbReference type="PANTHER" id="PTHR10226">
    <property type="entry name" value="A KINASE ANCHOR PROTEIN"/>
    <property type="match status" value="1"/>
</dbReference>
<evidence type="ECO:0000256" key="2">
    <source>
        <dbReference type="ARBA" id="ARBA00005764"/>
    </source>
</evidence>
<feature type="compositionally biased region" description="Polar residues" evidence="7">
    <location>
        <begin position="140"/>
        <end position="156"/>
    </location>
</feature>
<dbReference type="PANTHER" id="PTHR10226:SF8">
    <property type="entry name" value="A-KINASE ANCHOR PROTEIN 4"/>
    <property type="match status" value="1"/>
</dbReference>
<feature type="compositionally biased region" description="Low complexity" evidence="7">
    <location>
        <begin position="218"/>
        <end position="229"/>
    </location>
</feature>
<name>A0A8C3RPW1_CHESE</name>
<reference evidence="9" key="2">
    <citation type="submission" date="2025-09" db="UniProtKB">
        <authorList>
            <consortium name="Ensembl"/>
        </authorList>
    </citation>
    <scope>IDENTIFICATION</scope>
</reference>
<accession>A0A8C3RPW1</accession>
<dbReference type="Pfam" id="PF05716">
    <property type="entry name" value="AKAP_110"/>
    <property type="match status" value="2"/>
</dbReference>
<feature type="region of interest" description="Disordered" evidence="7">
    <location>
        <begin position="473"/>
        <end position="503"/>
    </location>
</feature>
<dbReference type="SMART" id="SM00807">
    <property type="entry name" value="AKAP_110"/>
    <property type="match status" value="1"/>
</dbReference>
<evidence type="ECO:0000259" key="8">
    <source>
        <dbReference type="Pfam" id="PF05716"/>
    </source>
</evidence>
<feature type="region of interest" description="Disordered" evidence="7">
    <location>
        <begin position="129"/>
        <end position="167"/>
    </location>
</feature>
<comment type="similarity">
    <text evidence="2">Belongs to the AKAP110 family.</text>
</comment>
<dbReference type="GO" id="GO:0035686">
    <property type="term" value="C:sperm fibrous sheath"/>
    <property type="evidence" value="ECO:0007669"/>
    <property type="project" value="TreeGrafter"/>
</dbReference>
<dbReference type="Proteomes" id="UP000694403">
    <property type="component" value="Unplaced"/>
</dbReference>
<keyword evidence="6" id="KW-0966">Cell projection</keyword>
<dbReference type="GO" id="GO:0008104">
    <property type="term" value="P:intracellular protein localization"/>
    <property type="evidence" value="ECO:0007669"/>
    <property type="project" value="TreeGrafter"/>
</dbReference>
<dbReference type="Ensembl" id="ENSCSRT00000002676.1">
    <property type="protein sequence ID" value="ENSCSRP00000002584.1"/>
    <property type="gene ID" value="ENSCSRG00000001976.1"/>
</dbReference>
<dbReference type="GO" id="GO:0097228">
    <property type="term" value="C:sperm principal piece"/>
    <property type="evidence" value="ECO:0007669"/>
    <property type="project" value="TreeGrafter"/>
</dbReference>
<dbReference type="AlphaFoldDB" id="A0A8C3RPW1"/>
<feature type="domain" description="A-kinase anchor 110kDa C-terminal" evidence="8">
    <location>
        <begin position="494"/>
        <end position="820"/>
    </location>
</feature>
<evidence type="ECO:0000256" key="6">
    <source>
        <dbReference type="ARBA" id="ARBA00023273"/>
    </source>
</evidence>
<feature type="compositionally biased region" description="Polar residues" evidence="7">
    <location>
        <begin position="230"/>
        <end position="240"/>
    </location>
</feature>